<dbReference type="Proteomes" id="UP000288805">
    <property type="component" value="Unassembled WGS sequence"/>
</dbReference>
<evidence type="ECO:0000313" key="5">
    <source>
        <dbReference type="Proteomes" id="UP000288805"/>
    </source>
</evidence>
<keyword evidence="1" id="KW-0808">Transferase</keyword>
<accession>A0A438IMG6</accession>
<evidence type="ECO:0000256" key="2">
    <source>
        <dbReference type="ARBA" id="ARBA00047375"/>
    </source>
</evidence>
<organism evidence="4 5">
    <name type="scientific">Vitis vinifera</name>
    <name type="common">Grape</name>
    <dbReference type="NCBI Taxonomy" id="29760"/>
    <lineage>
        <taxon>Eukaryota</taxon>
        <taxon>Viridiplantae</taxon>
        <taxon>Streptophyta</taxon>
        <taxon>Embryophyta</taxon>
        <taxon>Tracheophyta</taxon>
        <taxon>Spermatophyta</taxon>
        <taxon>Magnoliopsida</taxon>
        <taxon>eudicotyledons</taxon>
        <taxon>Gunneridae</taxon>
        <taxon>Pentapetalae</taxon>
        <taxon>rosids</taxon>
        <taxon>Vitales</taxon>
        <taxon>Vitaceae</taxon>
        <taxon>Viteae</taxon>
        <taxon>Vitis</taxon>
    </lineage>
</organism>
<dbReference type="GO" id="GO:0016020">
    <property type="term" value="C:membrane"/>
    <property type="evidence" value="ECO:0007669"/>
    <property type="project" value="InterPro"/>
</dbReference>
<comment type="caution">
    <text evidence="4">The sequence shown here is derived from an EMBL/GenBank/DDBJ whole genome shotgun (WGS) entry which is preliminary data.</text>
</comment>
<dbReference type="EMBL" id="QGNW01000097">
    <property type="protein sequence ID" value="RVW97904.1"/>
    <property type="molecule type" value="Genomic_DNA"/>
</dbReference>
<dbReference type="Pfam" id="PF08392">
    <property type="entry name" value="FAE1_CUT1_RppA"/>
    <property type="match status" value="1"/>
</dbReference>
<gene>
    <name evidence="4" type="ORF">CK203_021162</name>
</gene>
<dbReference type="InterPro" id="IPR012392">
    <property type="entry name" value="3-ktacl-CoA_syn"/>
</dbReference>
<dbReference type="SUPFAM" id="SSF53901">
    <property type="entry name" value="Thiolase-like"/>
    <property type="match status" value="2"/>
</dbReference>
<dbReference type="GO" id="GO:0009922">
    <property type="term" value="F:fatty acid elongase activity"/>
    <property type="evidence" value="ECO:0007669"/>
    <property type="project" value="UniProtKB-EC"/>
</dbReference>
<feature type="domain" description="FAE" evidence="3">
    <location>
        <begin position="50"/>
        <end position="91"/>
    </location>
</feature>
<protein>
    <recommendedName>
        <fullName evidence="3">FAE domain-containing protein</fullName>
    </recommendedName>
</protein>
<evidence type="ECO:0000313" key="4">
    <source>
        <dbReference type="EMBL" id="RVW97904.1"/>
    </source>
</evidence>
<dbReference type="InterPro" id="IPR016039">
    <property type="entry name" value="Thiolase-like"/>
</dbReference>
<dbReference type="PANTHER" id="PTHR31561">
    <property type="entry name" value="3-KETOACYL-COA SYNTHASE"/>
    <property type="match status" value="1"/>
</dbReference>
<proteinExistence type="predicted"/>
<reference evidence="4 5" key="1">
    <citation type="journal article" date="2018" name="PLoS Genet.">
        <title>Population sequencing reveals clonal diversity and ancestral inbreeding in the grapevine cultivar Chardonnay.</title>
        <authorList>
            <person name="Roach M.J."/>
            <person name="Johnson D.L."/>
            <person name="Bohlmann J."/>
            <person name="van Vuuren H.J."/>
            <person name="Jones S.J."/>
            <person name="Pretorius I.S."/>
            <person name="Schmidt S.A."/>
            <person name="Borneman A.R."/>
        </authorList>
    </citation>
    <scope>NUCLEOTIDE SEQUENCE [LARGE SCALE GENOMIC DNA]</scope>
    <source>
        <strain evidence="5">cv. Chardonnay</strain>
        <tissue evidence="4">Leaf</tissue>
    </source>
</reference>
<name>A0A438IMG6_VITVI</name>
<evidence type="ECO:0000256" key="1">
    <source>
        <dbReference type="ARBA" id="ARBA00023315"/>
    </source>
</evidence>
<evidence type="ECO:0000259" key="3">
    <source>
        <dbReference type="Pfam" id="PF08392"/>
    </source>
</evidence>
<sequence>MNDRIVEFQSRVLERPGIGNETHLPVEMALLPWDNLTCPRVTSRASTSLGWACSAGILPISLAQDLLKVPNNFLALVLSMESVSSNIYQGEGVPIKINSASSRGSTENKPVITRHIGSTILKPTTVHSVVRKRIWPPARKRGPHIPNFKKTLEHFCIHAGGKAMLDAITDKLKLTDRNIEALEMTTLGLETPHLHQPGIHSATVLFGSAFKSSNLVIPVPDQTGSSSTQFR</sequence>
<dbReference type="Gene3D" id="3.40.47.10">
    <property type="match status" value="1"/>
</dbReference>
<dbReference type="GO" id="GO:0006633">
    <property type="term" value="P:fatty acid biosynthetic process"/>
    <property type="evidence" value="ECO:0007669"/>
    <property type="project" value="InterPro"/>
</dbReference>
<keyword evidence="1" id="KW-0012">Acyltransferase</keyword>
<dbReference type="InterPro" id="IPR013601">
    <property type="entry name" value="FAE1_typ3_polyketide_synth"/>
</dbReference>
<dbReference type="AlphaFoldDB" id="A0A438IMG6"/>
<comment type="catalytic activity">
    <reaction evidence="2">
        <text>a very-long-chain acyl-CoA + malonyl-CoA + H(+) = a very-long-chain 3-oxoacyl-CoA + CO2 + CoA</text>
        <dbReference type="Rhea" id="RHEA:32727"/>
        <dbReference type="ChEBI" id="CHEBI:15378"/>
        <dbReference type="ChEBI" id="CHEBI:16526"/>
        <dbReference type="ChEBI" id="CHEBI:57287"/>
        <dbReference type="ChEBI" id="CHEBI:57384"/>
        <dbReference type="ChEBI" id="CHEBI:90725"/>
        <dbReference type="ChEBI" id="CHEBI:90736"/>
        <dbReference type="EC" id="2.3.1.199"/>
    </reaction>
</comment>